<proteinExistence type="predicted"/>
<reference evidence="2 3" key="1">
    <citation type="submission" date="2020-09" db="EMBL/GenBank/DDBJ databases">
        <title>Dyella sp. 7MK23 isolated from forest soil.</title>
        <authorList>
            <person name="Fu J."/>
        </authorList>
    </citation>
    <scope>NUCLEOTIDE SEQUENCE [LARGE SCALE GENOMIC DNA]</scope>
    <source>
        <strain evidence="2 3">7MK23</strain>
    </source>
</reference>
<keyword evidence="1" id="KW-0378">Hydrolase</keyword>
<evidence type="ECO:0000256" key="1">
    <source>
        <dbReference type="ARBA" id="ARBA00022801"/>
    </source>
</evidence>
<name>A0ABR9G795_9GAMM</name>
<evidence type="ECO:0000313" key="2">
    <source>
        <dbReference type="EMBL" id="MBE1159882.1"/>
    </source>
</evidence>
<comment type="caution">
    <text evidence="2">The sequence shown here is derived from an EMBL/GenBank/DDBJ whole genome shotgun (WGS) entry which is preliminary data.</text>
</comment>
<evidence type="ECO:0000313" key="3">
    <source>
        <dbReference type="Proteomes" id="UP000651010"/>
    </source>
</evidence>
<dbReference type="Pfam" id="PF13563">
    <property type="entry name" value="2_5_RNA_ligase2"/>
    <property type="match status" value="1"/>
</dbReference>
<sequence>MLPQGSLPGFDPPVPTDRLFLAVFPDAAYAARLETFAAKHLAARRMPGDPVAASRLHATLFHLGDYTELPPGLIAQGAEALAALQSEPFEIRFDHIGSFNHHHPRGDFVLTAGHGNEPLHALHRQLAAHLHAVALSQHTKGSFTPHMTLAYNKPAVPLVAIEPVVWPAHEVVLVHSLLGKTRHIRLADKALQ</sequence>
<dbReference type="GO" id="GO:0016874">
    <property type="term" value="F:ligase activity"/>
    <property type="evidence" value="ECO:0007669"/>
    <property type="project" value="UniProtKB-KW"/>
</dbReference>
<organism evidence="2 3">
    <name type="scientific">Dyella acidiphila</name>
    <dbReference type="NCBI Taxonomy" id="2775866"/>
    <lineage>
        <taxon>Bacteria</taxon>
        <taxon>Pseudomonadati</taxon>
        <taxon>Pseudomonadota</taxon>
        <taxon>Gammaproteobacteria</taxon>
        <taxon>Lysobacterales</taxon>
        <taxon>Rhodanobacteraceae</taxon>
        <taxon>Dyella</taxon>
    </lineage>
</organism>
<protein>
    <submittedName>
        <fullName evidence="2">2'-5' RNA ligase family protein</fullName>
    </submittedName>
</protein>
<dbReference type="InterPro" id="IPR004175">
    <property type="entry name" value="RNA_CPDase"/>
</dbReference>
<keyword evidence="3" id="KW-1185">Reference proteome</keyword>
<dbReference type="Proteomes" id="UP000651010">
    <property type="component" value="Unassembled WGS sequence"/>
</dbReference>
<dbReference type="EMBL" id="JACZZA010000002">
    <property type="protein sequence ID" value="MBE1159882.1"/>
    <property type="molecule type" value="Genomic_DNA"/>
</dbReference>
<dbReference type="PANTHER" id="PTHR35561">
    <property type="entry name" value="RNA 2',3'-CYCLIC PHOSPHODIESTERASE"/>
    <property type="match status" value="1"/>
</dbReference>
<dbReference type="Gene3D" id="3.90.1140.10">
    <property type="entry name" value="Cyclic phosphodiesterase"/>
    <property type="match status" value="1"/>
</dbReference>
<dbReference type="SUPFAM" id="SSF55144">
    <property type="entry name" value="LigT-like"/>
    <property type="match status" value="1"/>
</dbReference>
<accession>A0ABR9G795</accession>
<dbReference type="RefSeq" id="WP_192554732.1">
    <property type="nucleotide sequence ID" value="NZ_JACZZA010000002.1"/>
</dbReference>
<gene>
    <name evidence="2" type="ORF">IGX34_05755</name>
</gene>
<keyword evidence="2" id="KW-0436">Ligase</keyword>
<dbReference type="PANTHER" id="PTHR35561:SF1">
    <property type="entry name" value="RNA 2',3'-CYCLIC PHOSPHODIESTERASE"/>
    <property type="match status" value="1"/>
</dbReference>
<dbReference type="InterPro" id="IPR009097">
    <property type="entry name" value="Cyclic_Pdiesterase"/>
</dbReference>